<dbReference type="GO" id="GO:0003899">
    <property type="term" value="F:DNA-directed RNA polymerase activity"/>
    <property type="evidence" value="ECO:0000318"/>
    <property type="project" value="GO_Central"/>
</dbReference>
<dbReference type="InParanoid" id="B8BRS7"/>
<dbReference type="Gene3D" id="1.10.601.10">
    <property type="entry name" value="RNA Polymerase Primary Sigma Factor"/>
    <property type="match status" value="1"/>
</dbReference>
<dbReference type="InterPro" id="IPR013325">
    <property type="entry name" value="RNA_pol_sigma_r2"/>
</dbReference>
<dbReference type="Proteomes" id="UP000001449">
    <property type="component" value="Chromosome 1"/>
</dbReference>
<dbReference type="SUPFAM" id="SSF88946">
    <property type="entry name" value="Sigma2 domain of RNA polymerase sigma factors"/>
    <property type="match status" value="1"/>
</dbReference>
<gene>
    <name evidence="9" type="primary">rpoD_1</name>
    <name evidence="9" type="ORF">THAPSDRAFT_261083</name>
</gene>
<dbReference type="InterPro" id="IPR050239">
    <property type="entry name" value="Sigma-70_RNA_pol_init_factors"/>
</dbReference>
<dbReference type="InterPro" id="IPR007630">
    <property type="entry name" value="RNA_pol_sigma70_r4"/>
</dbReference>
<evidence type="ECO:0000256" key="5">
    <source>
        <dbReference type="ARBA" id="ARBA00023163"/>
    </source>
</evidence>
<dbReference type="InterPro" id="IPR000943">
    <property type="entry name" value="RNA_pol_sigma70"/>
</dbReference>
<keyword evidence="5" id="KW-0804">Transcription</keyword>
<dbReference type="Pfam" id="PF04545">
    <property type="entry name" value="Sigma70_r4"/>
    <property type="match status" value="1"/>
</dbReference>
<keyword evidence="4" id="KW-0238">DNA-binding</keyword>
<dbReference type="STRING" id="35128.B8BRS7"/>
<dbReference type="AlphaFoldDB" id="B8BRS7"/>
<organism evidence="9 10">
    <name type="scientific">Thalassiosira pseudonana</name>
    <name type="common">Marine diatom</name>
    <name type="synonym">Cyclotella nana</name>
    <dbReference type="NCBI Taxonomy" id="35128"/>
    <lineage>
        <taxon>Eukaryota</taxon>
        <taxon>Sar</taxon>
        <taxon>Stramenopiles</taxon>
        <taxon>Ochrophyta</taxon>
        <taxon>Bacillariophyta</taxon>
        <taxon>Coscinodiscophyceae</taxon>
        <taxon>Thalassiosirophycidae</taxon>
        <taxon>Thalassiosirales</taxon>
        <taxon>Thalassiosiraceae</taxon>
        <taxon>Thalassiosira</taxon>
    </lineage>
</organism>
<evidence type="ECO:0000256" key="4">
    <source>
        <dbReference type="ARBA" id="ARBA00023125"/>
    </source>
</evidence>
<dbReference type="eggNOG" id="ENOG502SMZ5">
    <property type="taxonomic scope" value="Eukaryota"/>
</dbReference>
<dbReference type="PRINTS" id="PR00046">
    <property type="entry name" value="SIGMA70FCT"/>
</dbReference>
<evidence type="ECO:0000313" key="10">
    <source>
        <dbReference type="Proteomes" id="UP000001449"/>
    </source>
</evidence>
<evidence type="ECO:0000259" key="7">
    <source>
        <dbReference type="Pfam" id="PF04542"/>
    </source>
</evidence>
<accession>B8BRS7</accession>
<reference evidence="9 10" key="1">
    <citation type="journal article" date="2004" name="Science">
        <title>The genome of the diatom Thalassiosira pseudonana: ecology, evolution, and metabolism.</title>
        <authorList>
            <person name="Armbrust E.V."/>
            <person name="Berges J.A."/>
            <person name="Bowler C."/>
            <person name="Green B.R."/>
            <person name="Martinez D."/>
            <person name="Putnam N.H."/>
            <person name="Zhou S."/>
            <person name="Allen A.E."/>
            <person name="Apt K.E."/>
            <person name="Bechner M."/>
            <person name="Brzezinski M.A."/>
            <person name="Chaal B.K."/>
            <person name="Chiovitti A."/>
            <person name="Davis A.K."/>
            <person name="Demarest M.S."/>
            <person name="Detter J.C."/>
            <person name="Glavina T."/>
            <person name="Goodstein D."/>
            <person name="Hadi M.Z."/>
            <person name="Hellsten U."/>
            <person name="Hildebrand M."/>
            <person name="Jenkins B.D."/>
            <person name="Jurka J."/>
            <person name="Kapitonov V.V."/>
            <person name="Kroger N."/>
            <person name="Lau W.W."/>
            <person name="Lane T.W."/>
            <person name="Larimer F.W."/>
            <person name="Lippmeier J.C."/>
            <person name="Lucas S."/>
            <person name="Medina M."/>
            <person name="Montsant A."/>
            <person name="Obornik M."/>
            <person name="Parker M.S."/>
            <person name="Palenik B."/>
            <person name="Pazour G.J."/>
            <person name="Richardson P.M."/>
            <person name="Rynearson T.A."/>
            <person name="Saito M.A."/>
            <person name="Schwartz D.C."/>
            <person name="Thamatrakoln K."/>
            <person name="Valentin K."/>
            <person name="Vardi A."/>
            <person name="Wilkerson F.P."/>
            <person name="Rokhsar D.S."/>
        </authorList>
    </citation>
    <scope>NUCLEOTIDE SEQUENCE [LARGE SCALE GENOMIC DNA]</scope>
    <source>
        <strain evidence="9 10">CCMP1335</strain>
    </source>
</reference>
<evidence type="ECO:0000259" key="6">
    <source>
        <dbReference type="Pfam" id="PF04539"/>
    </source>
</evidence>
<dbReference type="KEGG" id="tps:THAPSDRAFT_261083"/>
<dbReference type="Pfam" id="PF04539">
    <property type="entry name" value="Sigma70_r3"/>
    <property type="match status" value="1"/>
</dbReference>
<dbReference type="NCBIfam" id="TIGR02937">
    <property type="entry name" value="sigma70-ECF"/>
    <property type="match status" value="1"/>
</dbReference>
<protein>
    <submittedName>
        <fullName evidence="9">Plastid RNA polymerase sigma factor</fullName>
    </submittedName>
</protein>
<keyword evidence="2" id="KW-0805">Transcription regulation</keyword>
<dbReference type="HOGENOM" id="CLU_014793_3_4_1"/>
<dbReference type="GO" id="GO:1903865">
    <property type="term" value="C:sigma factor antagonist complex"/>
    <property type="evidence" value="ECO:0000318"/>
    <property type="project" value="GO_Central"/>
</dbReference>
<dbReference type="PaxDb" id="35128-Thaps261083"/>
<dbReference type="Gene3D" id="1.10.10.10">
    <property type="entry name" value="Winged helix-like DNA-binding domain superfamily/Winged helix DNA-binding domain"/>
    <property type="match status" value="2"/>
</dbReference>
<dbReference type="GeneID" id="7445504"/>
<evidence type="ECO:0000259" key="8">
    <source>
        <dbReference type="Pfam" id="PF04545"/>
    </source>
</evidence>
<dbReference type="SUPFAM" id="SSF88659">
    <property type="entry name" value="Sigma3 and sigma4 domains of RNA polymerase sigma factors"/>
    <property type="match status" value="2"/>
</dbReference>
<feature type="domain" description="RNA polymerase sigma-70 region 4" evidence="8">
    <location>
        <begin position="235"/>
        <end position="287"/>
    </location>
</feature>
<dbReference type="PANTHER" id="PTHR30603:SF47">
    <property type="entry name" value="RNA POLYMERASE SIGMA FACTOR SIGD, CHLOROPLASTIC"/>
    <property type="match status" value="1"/>
</dbReference>
<sequence>LLTFEDEKEIAYNIKSFRSVLRVRDQLVGIRQLSEPSEAQWASACSLTVEQLNDIMNKGQESRTKLITGNVGLVTLIAKRYYNMLRNLIQEGYMGIMEAAERYDPSKGFRFSTYGTHWIRQRIVRAIAESSRMIRLPVHVQATIRNINKKHEEFEATIGRSPSLPELAHEMGVSLDKLHLYQHLSRNVISLERAVDQHSPEDNRTLGDRIACTELPTPDEDAMSEALRGEVHSMLDALRDNERIVLTHRFGLDDGRPKTLKETAYGMGISIDSVRAVEAKALNRLRQPQLNYRVKDYV</sequence>
<dbReference type="InterPro" id="IPR007624">
    <property type="entry name" value="RNA_pol_sigma70_r3"/>
</dbReference>
<comment type="similarity">
    <text evidence="1">Belongs to the sigma-70 factor family.</text>
</comment>
<dbReference type="InterPro" id="IPR013324">
    <property type="entry name" value="RNA_pol_sigma_r3/r4-like"/>
</dbReference>
<evidence type="ECO:0000256" key="3">
    <source>
        <dbReference type="ARBA" id="ARBA00023082"/>
    </source>
</evidence>
<feature type="non-terminal residue" evidence="9">
    <location>
        <position position="298"/>
    </location>
</feature>
<keyword evidence="10" id="KW-1185">Reference proteome</keyword>
<dbReference type="InterPro" id="IPR014284">
    <property type="entry name" value="RNA_pol_sigma-70_dom"/>
</dbReference>
<keyword evidence="3" id="KW-0731">Sigma factor</keyword>
<dbReference type="GO" id="GO:0006352">
    <property type="term" value="P:DNA-templated transcription initiation"/>
    <property type="evidence" value="ECO:0007669"/>
    <property type="project" value="InterPro"/>
</dbReference>
<evidence type="ECO:0000256" key="2">
    <source>
        <dbReference type="ARBA" id="ARBA00023015"/>
    </source>
</evidence>
<dbReference type="InterPro" id="IPR007627">
    <property type="entry name" value="RNA_pol_sigma70_r2"/>
</dbReference>
<dbReference type="EMBL" id="CM000638">
    <property type="protein sequence ID" value="EED96594.1"/>
    <property type="molecule type" value="Genomic_DNA"/>
</dbReference>
<dbReference type="GO" id="GO:0016987">
    <property type="term" value="F:sigma factor activity"/>
    <property type="evidence" value="ECO:0000318"/>
    <property type="project" value="GO_Central"/>
</dbReference>
<dbReference type="RefSeq" id="XP_002286953.1">
    <property type="nucleotide sequence ID" value="XM_002286917.1"/>
</dbReference>
<dbReference type="GO" id="GO:0000976">
    <property type="term" value="F:transcription cis-regulatory region binding"/>
    <property type="evidence" value="ECO:0000318"/>
    <property type="project" value="GO_Central"/>
</dbReference>
<feature type="non-terminal residue" evidence="9">
    <location>
        <position position="1"/>
    </location>
</feature>
<feature type="domain" description="RNA polymerase sigma-70 region 3" evidence="6">
    <location>
        <begin position="143"/>
        <end position="220"/>
    </location>
</feature>
<feature type="domain" description="RNA polymerase sigma-70 region 2" evidence="7">
    <location>
        <begin position="67"/>
        <end position="132"/>
    </location>
</feature>
<dbReference type="OMA" id="AFFKEMA"/>
<dbReference type="InterPro" id="IPR036388">
    <property type="entry name" value="WH-like_DNA-bd_sf"/>
</dbReference>
<dbReference type="PANTHER" id="PTHR30603">
    <property type="entry name" value="RNA POLYMERASE SIGMA FACTOR RPO"/>
    <property type="match status" value="1"/>
</dbReference>
<dbReference type="GO" id="GO:0006355">
    <property type="term" value="P:regulation of DNA-templated transcription"/>
    <property type="evidence" value="ECO:0000318"/>
    <property type="project" value="GO_Central"/>
</dbReference>
<evidence type="ECO:0000313" key="9">
    <source>
        <dbReference type="EMBL" id="EED96594.1"/>
    </source>
</evidence>
<evidence type="ECO:0000256" key="1">
    <source>
        <dbReference type="ARBA" id="ARBA00007788"/>
    </source>
</evidence>
<proteinExistence type="inferred from homology"/>
<name>B8BRS7_THAPS</name>
<dbReference type="Pfam" id="PF04542">
    <property type="entry name" value="Sigma70_r2"/>
    <property type="match status" value="1"/>
</dbReference>
<reference evidence="9 10" key="2">
    <citation type="journal article" date="2008" name="Nature">
        <title>The Phaeodactylum genome reveals the evolutionary history of diatom genomes.</title>
        <authorList>
            <person name="Bowler C."/>
            <person name="Allen A.E."/>
            <person name="Badger J.H."/>
            <person name="Grimwood J."/>
            <person name="Jabbari K."/>
            <person name="Kuo A."/>
            <person name="Maheswari U."/>
            <person name="Martens C."/>
            <person name="Maumus F."/>
            <person name="Otillar R.P."/>
            <person name="Rayko E."/>
            <person name="Salamov A."/>
            <person name="Vandepoele K."/>
            <person name="Beszteri B."/>
            <person name="Gruber A."/>
            <person name="Heijde M."/>
            <person name="Katinka M."/>
            <person name="Mock T."/>
            <person name="Valentin K."/>
            <person name="Verret F."/>
            <person name="Berges J.A."/>
            <person name="Brownlee C."/>
            <person name="Cadoret J.P."/>
            <person name="Chiovitti A."/>
            <person name="Choi C.J."/>
            <person name="Coesel S."/>
            <person name="De Martino A."/>
            <person name="Detter J.C."/>
            <person name="Durkin C."/>
            <person name="Falciatore A."/>
            <person name="Fournet J."/>
            <person name="Haruta M."/>
            <person name="Huysman M.J."/>
            <person name="Jenkins B.D."/>
            <person name="Jiroutova K."/>
            <person name="Jorgensen R.E."/>
            <person name="Joubert Y."/>
            <person name="Kaplan A."/>
            <person name="Kroger N."/>
            <person name="Kroth P.G."/>
            <person name="La Roche J."/>
            <person name="Lindquist E."/>
            <person name="Lommer M."/>
            <person name="Martin-Jezequel V."/>
            <person name="Lopez P.J."/>
            <person name="Lucas S."/>
            <person name="Mangogna M."/>
            <person name="McGinnis K."/>
            <person name="Medlin L.K."/>
            <person name="Montsant A."/>
            <person name="Oudot-Le Secq M.P."/>
            <person name="Napoli C."/>
            <person name="Obornik M."/>
            <person name="Parker M.S."/>
            <person name="Petit J.L."/>
            <person name="Porcel B.M."/>
            <person name="Poulsen N."/>
            <person name="Robison M."/>
            <person name="Rychlewski L."/>
            <person name="Rynearson T.A."/>
            <person name="Schmutz J."/>
            <person name="Shapiro H."/>
            <person name="Siaut M."/>
            <person name="Stanley M."/>
            <person name="Sussman M.R."/>
            <person name="Taylor A.R."/>
            <person name="Vardi A."/>
            <person name="von Dassow P."/>
            <person name="Vyverman W."/>
            <person name="Willis A."/>
            <person name="Wyrwicz L.S."/>
            <person name="Rokhsar D.S."/>
            <person name="Weissenbach J."/>
            <person name="Armbrust E.V."/>
            <person name="Green B.R."/>
            <person name="Van de Peer Y."/>
            <person name="Grigoriev I.V."/>
        </authorList>
    </citation>
    <scope>NUCLEOTIDE SEQUENCE [LARGE SCALE GENOMIC DNA]</scope>
    <source>
        <strain evidence="9 10">CCMP1335</strain>
    </source>
</reference>